<dbReference type="EMBL" id="FNOK01000005">
    <property type="protein sequence ID" value="SDW78214.1"/>
    <property type="molecule type" value="Genomic_DNA"/>
</dbReference>
<evidence type="ECO:0000313" key="1">
    <source>
        <dbReference type="EMBL" id="SDW78214.1"/>
    </source>
</evidence>
<gene>
    <name evidence="1" type="ORF">SAMN05216215_1005121</name>
</gene>
<name>A0A1H2WD71_9PSEU</name>
<keyword evidence="2" id="KW-1185">Reference proteome</keyword>
<organism evidence="1 2">
    <name type="scientific">Saccharopolyspora shandongensis</name>
    <dbReference type="NCBI Taxonomy" id="418495"/>
    <lineage>
        <taxon>Bacteria</taxon>
        <taxon>Bacillati</taxon>
        <taxon>Actinomycetota</taxon>
        <taxon>Actinomycetes</taxon>
        <taxon>Pseudonocardiales</taxon>
        <taxon>Pseudonocardiaceae</taxon>
        <taxon>Saccharopolyspora</taxon>
    </lineage>
</organism>
<reference evidence="2" key="1">
    <citation type="submission" date="2016-10" db="EMBL/GenBank/DDBJ databases">
        <authorList>
            <person name="Varghese N."/>
            <person name="Submissions S."/>
        </authorList>
    </citation>
    <scope>NUCLEOTIDE SEQUENCE [LARGE SCALE GENOMIC DNA]</scope>
    <source>
        <strain evidence="2">CGMCC 4.3530</strain>
    </source>
</reference>
<sequence>MPPRPHALDTGAADVHAEAAALRDLRVRPNSRAGLRPVASFLSTDHRELPAT</sequence>
<accession>A0A1H2WD71</accession>
<dbReference type="Proteomes" id="UP000199529">
    <property type="component" value="Unassembled WGS sequence"/>
</dbReference>
<protein>
    <submittedName>
        <fullName evidence="1">Uncharacterized protein</fullName>
    </submittedName>
</protein>
<dbReference type="RefSeq" id="WP_177226332.1">
    <property type="nucleotide sequence ID" value="NZ_FNOK01000005.1"/>
</dbReference>
<evidence type="ECO:0000313" key="2">
    <source>
        <dbReference type="Proteomes" id="UP000199529"/>
    </source>
</evidence>
<dbReference type="AlphaFoldDB" id="A0A1H2WD71"/>
<proteinExistence type="predicted"/>